<dbReference type="GO" id="GO:0005874">
    <property type="term" value="C:microtubule"/>
    <property type="evidence" value="ECO:0007669"/>
    <property type="project" value="UniProtKB-KW"/>
</dbReference>
<evidence type="ECO:0000256" key="12">
    <source>
        <dbReference type="ARBA" id="ARBA00023212"/>
    </source>
</evidence>
<dbReference type="Pfam" id="PF12780">
    <property type="entry name" value="AAA_8"/>
    <property type="match status" value="1"/>
</dbReference>
<dbReference type="Gene3D" id="1.10.8.1220">
    <property type="match status" value="1"/>
</dbReference>
<dbReference type="Gene3D" id="1.10.472.130">
    <property type="match status" value="1"/>
</dbReference>
<feature type="domain" description="AAA+ ATPase" evidence="16">
    <location>
        <begin position="673"/>
        <end position="802"/>
    </location>
</feature>
<evidence type="ECO:0000256" key="13">
    <source>
        <dbReference type="ARBA" id="ARBA00023273"/>
    </source>
</evidence>
<dbReference type="InterPro" id="IPR035706">
    <property type="entry name" value="AAA_9"/>
</dbReference>
<evidence type="ECO:0000256" key="5">
    <source>
        <dbReference type="ARBA" id="ARBA00022737"/>
    </source>
</evidence>
<evidence type="ECO:0000256" key="2">
    <source>
        <dbReference type="ARBA" id="ARBA00008887"/>
    </source>
</evidence>
<dbReference type="InterPro" id="IPR041466">
    <property type="entry name" value="Dynein_AAA5_ext"/>
</dbReference>
<feature type="coiled-coil region" evidence="14">
    <location>
        <begin position="1730"/>
        <end position="1764"/>
    </location>
</feature>
<dbReference type="FunFam" id="3.20.180.20:FF:000001">
    <property type="entry name" value="Dynein axonemal heavy chain 5"/>
    <property type="match status" value="1"/>
</dbReference>
<dbReference type="Gene3D" id="1.20.920.30">
    <property type="match status" value="1"/>
</dbReference>
<keyword evidence="9 14" id="KW-0175">Coiled coil</keyword>
<keyword evidence="8" id="KW-0243">Dynein</keyword>
<evidence type="ECO:0000256" key="1">
    <source>
        <dbReference type="ARBA" id="ARBA00004430"/>
    </source>
</evidence>
<dbReference type="Pfam" id="PF08393">
    <property type="entry name" value="DHC_N2"/>
    <property type="match status" value="1"/>
</dbReference>
<dbReference type="Gene3D" id="6.10.140.1060">
    <property type="match status" value="1"/>
</dbReference>
<comment type="similarity">
    <text evidence="2">Belongs to the dynein heavy chain family.</text>
</comment>
<protein>
    <recommendedName>
        <fullName evidence="16">AAA+ ATPase domain-containing protein</fullName>
    </recommendedName>
</protein>
<dbReference type="InterPro" id="IPR042228">
    <property type="entry name" value="Dynein_linker_3"/>
</dbReference>
<dbReference type="InterPro" id="IPR026983">
    <property type="entry name" value="DHC"/>
</dbReference>
<keyword evidence="11" id="KW-0505">Motor protein</keyword>
<dbReference type="Gene3D" id="1.20.58.1120">
    <property type="match status" value="1"/>
</dbReference>
<dbReference type="Gene3D" id="1.10.8.720">
    <property type="entry name" value="Region D6 of dynein motor"/>
    <property type="match status" value="1"/>
</dbReference>
<dbReference type="FunFam" id="3.40.50.300:FF:000049">
    <property type="entry name" value="Dynein, axonemal, heavy chain 5"/>
    <property type="match status" value="1"/>
</dbReference>
<proteinExistence type="inferred from homology"/>
<dbReference type="SMART" id="SM00382">
    <property type="entry name" value="AAA"/>
    <property type="match status" value="3"/>
</dbReference>
<dbReference type="SUPFAM" id="SSF52540">
    <property type="entry name" value="P-loop containing nucleoside triphosphate hydrolases"/>
    <property type="match status" value="4"/>
</dbReference>
<dbReference type="GO" id="GO:0005858">
    <property type="term" value="C:axonemal dynein complex"/>
    <property type="evidence" value="ECO:0007669"/>
    <property type="project" value="TreeGrafter"/>
</dbReference>
<dbReference type="Pfam" id="PF12774">
    <property type="entry name" value="AAA_6"/>
    <property type="match status" value="2"/>
</dbReference>
<dbReference type="FunFam" id="3.40.50.300:FF:000543">
    <property type="entry name" value="Dynein axonemal heavy chain 5"/>
    <property type="match status" value="1"/>
</dbReference>
<feature type="region of interest" description="Disordered" evidence="15">
    <location>
        <begin position="892"/>
        <end position="912"/>
    </location>
</feature>
<dbReference type="InterPro" id="IPR042219">
    <property type="entry name" value="AAA_lid_11_sf"/>
</dbReference>
<dbReference type="FunFam" id="1.10.8.710:FF:000003">
    <property type="entry name" value="Dynein axonemal heavy chain 5"/>
    <property type="match status" value="1"/>
</dbReference>
<dbReference type="GO" id="GO:0008569">
    <property type="term" value="F:minus-end-directed microtubule motor activity"/>
    <property type="evidence" value="ECO:0007669"/>
    <property type="project" value="InterPro"/>
</dbReference>
<evidence type="ECO:0000256" key="6">
    <source>
        <dbReference type="ARBA" id="ARBA00022741"/>
    </source>
</evidence>
<keyword evidence="10" id="KW-0969">Cilium</keyword>
<dbReference type="GO" id="GO:0051959">
    <property type="term" value="F:dynein light intermediate chain binding"/>
    <property type="evidence" value="ECO:0007669"/>
    <property type="project" value="InterPro"/>
</dbReference>
<dbReference type="InterPro" id="IPR035699">
    <property type="entry name" value="AAA_6"/>
</dbReference>
<gene>
    <name evidence="17" type="primary">01D20_B</name>
</gene>
<dbReference type="InterPro" id="IPR041228">
    <property type="entry name" value="Dynein_C"/>
</dbReference>
<dbReference type="FunFam" id="3.40.50.300:FF:001221">
    <property type="entry name" value="Axonemal dynein heavy chain 8"/>
    <property type="match status" value="1"/>
</dbReference>
<dbReference type="Pfam" id="PF12775">
    <property type="entry name" value="AAA_7"/>
    <property type="match status" value="1"/>
</dbReference>
<dbReference type="GO" id="GO:0097729">
    <property type="term" value="C:9+2 motile cilium"/>
    <property type="evidence" value="ECO:0007669"/>
    <property type="project" value="UniProtKB-ARBA"/>
</dbReference>
<dbReference type="InterPro" id="IPR024317">
    <property type="entry name" value="Dynein_heavy_chain_D4_dom"/>
</dbReference>
<evidence type="ECO:0000313" key="17">
    <source>
        <dbReference type="EMBL" id="BBB06850.1"/>
    </source>
</evidence>
<dbReference type="Pfam" id="PF03028">
    <property type="entry name" value="Dynein_heavy"/>
    <property type="match status" value="1"/>
</dbReference>
<feature type="domain" description="AAA+ ATPase" evidence="16">
    <location>
        <begin position="1028"/>
        <end position="1176"/>
    </location>
</feature>
<dbReference type="PANTHER" id="PTHR46532">
    <property type="entry name" value="MALE FERTILITY FACTOR KL5"/>
    <property type="match status" value="1"/>
</dbReference>
<dbReference type="FunFam" id="3.40.50.300:FF:002141">
    <property type="entry name" value="Dynein heavy chain"/>
    <property type="match status" value="1"/>
</dbReference>
<evidence type="ECO:0000256" key="14">
    <source>
        <dbReference type="SAM" id="Coils"/>
    </source>
</evidence>
<dbReference type="FunFam" id="1.20.140.100:FF:000003">
    <property type="entry name" value="Dynein, axonemal, heavy chain 5"/>
    <property type="match status" value="1"/>
</dbReference>
<feature type="domain" description="AAA+ ATPase" evidence="16">
    <location>
        <begin position="437"/>
        <end position="559"/>
    </location>
</feature>
<keyword evidence="6" id="KW-0547">Nucleotide-binding</keyword>
<comment type="subcellular location">
    <subcellularLocation>
        <location evidence="1">Cytoplasm</location>
        <location evidence="1">Cytoskeleton</location>
        <location evidence="1">Cilium axoneme</location>
    </subcellularLocation>
</comment>
<organism evidence="17">
    <name type="scientific">Pieris brassicae</name>
    <name type="common">White butterfly</name>
    <name type="synonym">Large white butterfly</name>
    <dbReference type="NCBI Taxonomy" id="7116"/>
    <lineage>
        <taxon>Eukaryota</taxon>
        <taxon>Metazoa</taxon>
        <taxon>Ecdysozoa</taxon>
        <taxon>Arthropoda</taxon>
        <taxon>Hexapoda</taxon>
        <taxon>Insecta</taxon>
        <taxon>Pterygota</taxon>
        <taxon>Neoptera</taxon>
        <taxon>Endopterygota</taxon>
        <taxon>Lepidoptera</taxon>
        <taxon>Glossata</taxon>
        <taxon>Ditrysia</taxon>
        <taxon>Papilionoidea</taxon>
        <taxon>Pieridae</taxon>
        <taxon>Pierinae</taxon>
        <taxon>Pieris</taxon>
    </lineage>
</organism>
<dbReference type="FunFam" id="3.40.50.300:FF:000320">
    <property type="entry name" value="Dynein, axonemal, heavy chain 5"/>
    <property type="match status" value="1"/>
</dbReference>
<dbReference type="Pfam" id="PF17857">
    <property type="entry name" value="AAA_lid_1"/>
    <property type="match status" value="1"/>
</dbReference>
<dbReference type="Pfam" id="PF18198">
    <property type="entry name" value="AAA_lid_11"/>
    <property type="match status" value="1"/>
</dbReference>
<keyword evidence="12" id="KW-0206">Cytoskeleton</keyword>
<dbReference type="Gene3D" id="3.40.50.300">
    <property type="entry name" value="P-loop containing nucleotide triphosphate hydrolases"/>
    <property type="match status" value="5"/>
</dbReference>
<name>A0A2Z5U8A6_PIEBR</name>
<evidence type="ECO:0000256" key="3">
    <source>
        <dbReference type="ARBA" id="ARBA00022490"/>
    </source>
</evidence>
<evidence type="ECO:0000256" key="11">
    <source>
        <dbReference type="ARBA" id="ARBA00023175"/>
    </source>
</evidence>
<dbReference type="Pfam" id="PF18199">
    <property type="entry name" value="Dynein_C"/>
    <property type="match status" value="1"/>
</dbReference>
<dbReference type="Pfam" id="PF12777">
    <property type="entry name" value="MT"/>
    <property type="match status" value="1"/>
</dbReference>
<dbReference type="Gene3D" id="1.20.140.100">
    <property type="entry name" value="Dynein heavy chain, N-terminal domain 2"/>
    <property type="match status" value="1"/>
</dbReference>
<dbReference type="InterPro" id="IPR041658">
    <property type="entry name" value="AAA_lid_11"/>
</dbReference>
<evidence type="ECO:0000256" key="9">
    <source>
        <dbReference type="ARBA" id="ARBA00023054"/>
    </source>
</evidence>
<dbReference type="FunFam" id="1.10.8.1220:FF:000001">
    <property type="entry name" value="Dynein axonemal heavy chain 5"/>
    <property type="match status" value="1"/>
</dbReference>
<dbReference type="FunFam" id="1.10.8.720:FF:000004">
    <property type="entry name" value="Dynein heavy chain 5, axonemal"/>
    <property type="match status" value="1"/>
</dbReference>
<keyword evidence="4" id="KW-0493">Microtubule</keyword>
<evidence type="ECO:0000256" key="7">
    <source>
        <dbReference type="ARBA" id="ARBA00022840"/>
    </source>
</evidence>
<dbReference type="GO" id="GO:0007018">
    <property type="term" value="P:microtubule-based movement"/>
    <property type="evidence" value="ECO:0007669"/>
    <property type="project" value="InterPro"/>
</dbReference>
<evidence type="ECO:0000256" key="15">
    <source>
        <dbReference type="SAM" id="MobiDB-lite"/>
    </source>
</evidence>
<dbReference type="InterPro" id="IPR042222">
    <property type="entry name" value="Dynein_2_N"/>
</dbReference>
<dbReference type="Pfam" id="PF17852">
    <property type="entry name" value="Dynein_AAA_lid"/>
    <property type="match status" value="1"/>
</dbReference>
<evidence type="ECO:0000256" key="10">
    <source>
        <dbReference type="ARBA" id="ARBA00023069"/>
    </source>
</evidence>
<dbReference type="GO" id="GO:0005524">
    <property type="term" value="F:ATP binding"/>
    <property type="evidence" value="ECO:0007669"/>
    <property type="project" value="UniProtKB-KW"/>
</dbReference>
<dbReference type="InterPro" id="IPR027417">
    <property type="entry name" value="P-loop_NTPase"/>
</dbReference>
<keyword evidence="5" id="KW-0677">Repeat</keyword>
<reference evidence="17" key="1">
    <citation type="submission" date="2016-06" db="EMBL/GenBank/DDBJ databases">
        <title>P. brassicae BAC sequences.</title>
        <authorList>
            <person name="Yasukochi Y."/>
            <person name="Jouraku A."/>
            <person name="Ohno M."/>
            <person name="Naito R."/>
            <person name="Sahara K."/>
        </authorList>
    </citation>
    <scope>NUCLEOTIDE SEQUENCE</scope>
</reference>
<accession>A0A2Z5U8A6</accession>
<dbReference type="Gene3D" id="1.10.8.710">
    <property type="match status" value="1"/>
</dbReference>
<keyword evidence="7" id="KW-0067">ATP-binding</keyword>
<feature type="coiled-coil region" evidence="14">
    <location>
        <begin position="1654"/>
        <end position="1681"/>
    </location>
</feature>
<dbReference type="Gene3D" id="1.20.920.20">
    <property type="match status" value="2"/>
</dbReference>
<dbReference type="PANTHER" id="PTHR46532:SF4">
    <property type="entry name" value="AAA+ ATPASE DOMAIN-CONTAINING PROTEIN"/>
    <property type="match status" value="1"/>
</dbReference>
<dbReference type="Pfam" id="PF12781">
    <property type="entry name" value="AAA_9"/>
    <property type="match status" value="1"/>
</dbReference>
<sequence length="2574" mass="294273">MKEKDIEAKLRQVTNEWSVHELTFQTFNNRGELLLRGDTTAETIGQLEDSLMILGSLLSNRYNAPFRKQIQQWLYDLQSTNEILERWLLVQNMWVYLEAVFVGGDIAKQLPKEAKRFSKIDKSWQKIMQRAHETPGVVSCCVGDDLLRQLLPHLQEQLELCQKSLSGYLEKKRTMFPRFFFVSDPALLEILGQASDSHTIQNHLLSIFDNIRYVKFHDIEYNKMISIVSSEGEEIKLERPVRAEGSVETWLTSLLQSAQSSLHSIIRNAVSLINDPVFNLLLFLDKMPAQVGLLGIQIIWTRDAELALMQARQDKKIMLETNNKFLELLNTLIDQTTRDLSKIERIKFETLITIHVHQRDIFDMLCRLNVRSANDFEWLKQCRFYFKEDVDKTWISVTDVTFTYQNEYLGCTERLVITPLTDRCYITLAQALAMSMGGAPCGPAGTGKTETVKDMGKTLAKYVVVFNCSDQMDYRGLGRIYKGLAQSGSWGCFDEFNRIELPNPGYAGRKELPENLKIQFRTVAMMVPDRQIIIRVKLASCGFLENITLARKFYTLYKLCEEQLTKQVHYDFGLRNILSVLRTLGAVKRVNAKDNESTIVMRVLRDMNLSKLIDEDEPLFISLVADLFPNQVIEKTTYPDLEEAIRKLVDANGLVYHPPWVLKIVQLYETQRVRHGIMVLGPPGAGKTTCIHTVMSALSETEDPHREMRMNPKAITASQMFGRLDVATNDWTDGIFSALWRKTLKIKTGEHIWLVLDGPVDSIWIENLNSVLDDNKTLTLANGDRLTMSPTSKIIFEPENIDNASPATVSRNGMVYMSSSGLDWEPVLNAWLKTRSVREDEVLSTLFEQTFPNTYTWCTQSLSFSMRVLQSNIISQMLNLLEGLVPPQIVETEEPSASKSVNGDMEDDEEKEKGEEIQLYTPEHLHKIYVFSLVWGFGSLLETGDRIKYDKYIKETYREILDIPKHPHNKPSMLFDFYVKQHGKWELWEDLMTNYQYPDTATPDYANILIPIVDNVRINYLIHCIAKQGKAVLLLGEQGSAKTVMMKAYMKNANPDQFMGRSFNFSSATSPYQFQKTIESYVEKRSGMTFGPPGGKKMLVFIDDINLPQINEWGDQITNEIVRQTMSMGGFYSLEKPGDFTTIVDIQFLGAMGQPGGGRNDIPARLKRRFSIFNCPLPNNDSIDKIFKVIGEGHYNAKRGFTAEVRSLIKKIIPLTRELWTRTRINLLPTPAKFHYVFSLRDLSRVWQGMVGTLPTVIESEKCLMLLWKHECSRVFSDRFTHQSDKDWFNKALYNIAEEILGAEYKKMMEKDPVFVDFMRDAPEPTGEEGEDADMELPKVYEPVFDYSELRDRLEMFLSQFNEMVRGSGMDLVFFPDAMLHLVKISRVIRHPRGNVMLVGVGGSGKQSLTKLSTFIAGYRSFQIALTRSYNVGNFLEDLKLLYRSCGVQGKGTTFIFTDLDIKEEGFLEYLNNILSSGVISNLFTKDEQQEIISELTPIMKRENQKRTLTNELVMEYFLNRTCQNLHVVLCFSPVSEAFRYRAMRFPALISGCTIDWFQPWPKDALVSVADHFLADFEIECSKEVKKELVTVLGTIQDVVSTVSTEYFQRFRRSSHVTPKSYLSFIGGYKTIYQMKQKELGDGALRMDTGLEKLREASISVEVLKKDLAVMEQDLALASEKADRVLSEVTERAMQAEIVKNQVQVVKEKAEALVAFIAEEKEKAEPMEDLSSAERQLEEREMSLRKVKEQYEAAVSEKQQLTDAANVCLRKMTAATQLINGLGGEKIRWTQQSKDFKEQLGRLVGDVVLATGFLSYCGPYNQEFRNSLFNTWMGILKSKQIPVTDNLNITNMLVESATISEWTLQGLPNDELSVQNALIVTKSSSYPLLVDPQSQGKNWIKNKESSNELQITSLNHKYFRTHLEDSLSLGRPLLIEDVGVELDPVIDNVLEKNFIKSGSIEKVIVGDKECDVMPGFMLYITTKLPNPPYSPEISAKTSIIDFTVTMQGLEDQLLGRVILMEKSDLEEERVALFESVMKNQRSMKELESNLLCRLTSSEGSLVDDEALIHVLQITKTTAEEVNDKLKVAEVTERKIIKAREEFRAVAARGSILYFLIVEMSNVNIMYQNSLKQFLTIFDNSITKSTKSNVTEDRINIILKYLTHEVWAFTLRSLYERHKALFTLMLAMKIDCHRGLISHDEFMAFVKGGASLDLNAVTPKPFKWILDITWLNLVEISKLKIFSDVLNKVILKAVSMGQGQEIVARKMISDSMNEGGWVLLQNIHLSLSFCVEAMDALIETEHIQDSFRLWLTTEVHSDFPIGLLQMAIKFTNEPPQGIRASMKRTYQNITQDTLDYSSLSQWPPLLYAVAFLHTIVQERRKFGPLGWNIPYEFNQADYAASVQFIQNHLDEIDPKKGISWPTICYMLGEVQYGGRVTDDFDKRLLTTFTNVWFCDVLLRPGFEFYKGYKVPQTRNLQGYIDYINQLPLTDTPEVFGLHGNADITYQINSAKDILDTILSVQPKEGGSQGGETRESIVYRLAEDMLEKLPKQYVTFEVREALQKMGAFLPMNIFLR</sequence>
<dbReference type="InterPro" id="IPR043157">
    <property type="entry name" value="Dynein_AAA1S"/>
</dbReference>
<dbReference type="InterPro" id="IPR024743">
    <property type="entry name" value="Dynein_HC_stalk"/>
</dbReference>
<dbReference type="EMBL" id="AP017515">
    <property type="protein sequence ID" value="BBB06850.1"/>
    <property type="molecule type" value="Genomic_DNA"/>
</dbReference>
<dbReference type="GO" id="GO:0045505">
    <property type="term" value="F:dynein intermediate chain binding"/>
    <property type="evidence" value="ECO:0007669"/>
    <property type="project" value="InterPro"/>
</dbReference>
<dbReference type="FunFam" id="1.20.58.1120:FF:000004">
    <property type="entry name" value="Dynein axonemal heavy chain 5"/>
    <property type="match status" value="1"/>
</dbReference>
<keyword evidence="3" id="KW-0963">Cytoplasm</keyword>
<dbReference type="FunFam" id="1.20.920.30:FF:000004">
    <property type="entry name" value="Dynein axonemal heavy chain 5"/>
    <property type="match status" value="1"/>
</dbReference>
<evidence type="ECO:0000259" key="16">
    <source>
        <dbReference type="SMART" id="SM00382"/>
    </source>
</evidence>
<dbReference type="Gene3D" id="3.20.180.20">
    <property type="entry name" value="Dynein heavy chain, N-terminal domain 2"/>
    <property type="match status" value="1"/>
</dbReference>
<evidence type="ECO:0000256" key="8">
    <source>
        <dbReference type="ARBA" id="ARBA00023017"/>
    </source>
</evidence>
<keyword evidence="13" id="KW-0966">Cell projection</keyword>
<dbReference type="InterPro" id="IPR004273">
    <property type="entry name" value="Dynein_heavy_D6_P-loop"/>
</dbReference>
<dbReference type="InterPro" id="IPR003593">
    <property type="entry name" value="AAA+_ATPase"/>
</dbReference>
<dbReference type="InterPro" id="IPR041589">
    <property type="entry name" value="DNAH3_AAA_lid_1"/>
</dbReference>
<dbReference type="InterPro" id="IPR013602">
    <property type="entry name" value="Dynein_heavy_linker"/>
</dbReference>
<evidence type="ECO:0000256" key="4">
    <source>
        <dbReference type="ARBA" id="ARBA00022701"/>
    </source>
</evidence>